<dbReference type="NCBIfam" id="TIGR00869">
    <property type="entry name" value="sec62"/>
    <property type="match status" value="1"/>
</dbReference>
<comment type="subcellular location">
    <subcellularLocation>
        <location evidence="1">Endoplasmic reticulum membrane</location>
        <topology evidence="1">Multi-pass membrane protein</topology>
    </subcellularLocation>
</comment>
<dbReference type="EMBL" id="MCGT01000003">
    <property type="protein sequence ID" value="ORX61765.1"/>
    <property type="molecule type" value="Genomic_DNA"/>
</dbReference>
<feature type="transmembrane region" description="Helical" evidence="12">
    <location>
        <begin position="179"/>
        <end position="212"/>
    </location>
</feature>
<dbReference type="AlphaFoldDB" id="A0A1X2GUR6"/>
<accession>A0A1X2GUR6</accession>
<feature type="transmembrane region" description="Helical" evidence="12">
    <location>
        <begin position="152"/>
        <end position="173"/>
    </location>
</feature>
<evidence type="ECO:0000256" key="8">
    <source>
        <dbReference type="ARBA" id="ARBA00022989"/>
    </source>
</evidence>
<sequence>MSDHVHGPNCNHGQQQQRPAGTVQVNDAQQAPPLFKSIASYLRDEKQSAMRTKQGVINGKRIEYFKGKSAVNALLKENFAKVLPKDQQVPKERSDAIVVLNELGKLGFILCVSRGDYIGEKHSPRQLAVAPTQEMNENNYYVWLWEGPKWGVYLRAGLLIAGILTAVLFPLWPSFLRLGVWYLSMGVLGLLGVFFGIAIVRLILYVLSLIVLPRGFWLFPNLFADCGVIESFIPFYGWDEPKAKKSPSSTSTTVNEKSAGSDVTHSPRSTTIEAVDE</sequence>
<evidence type="ECO:0000256" key="1">
    <source>
        <dbReference type="ARBA" id="ARBA00004477"/>
    </source>
</evidence>
<keyword evidence="6" id="KW-0256">Endoplasmic reticulum</keyword>
<keyword evidence="4" id="KW-0813">Transport</keyword>
<organism evidence="13 14">
    <name type="scientific">Hesseltinella vesiculosa</name>
    <dbReference type="NCBI Taxonomy" id="101127"/>
    <lineage>
        <taxon>Eukaryota</taxon>
        <taxon>Fungi</taxon>
        <taxon>Fungi incertae sedis</taxon>
        <taxon>Mucoromycota</taxon>
        <taxon>Mucoromycotina</taxon>
        <taxon>Mucoromycetes</taxon>
        <taxon>Mucorales</taxon>
        <taxon>Cunninghamellaceae</taxon>
        <taxon>Hesseltinella</taxon>
    </lineage>
</organism>
<keyword evidence="10 12" id="KW-0472">Membrane</keyword>
<evidence type="ECO:0000256" key="3">
    <source>
        <dbReference type="ARBA" id="ARBA00021257"/>
    </source>
</evidence>
<dbReference type="OrthoDB" id="200187at2759"/>
<evidence type="ECO:0000256" key="2">
    <source>
        <dbReference type="ARBA" id="ARBA00010604"/>
    </source>
</evidence>
<name>A0A1X2GUR6_9FUNG</name>
<evidence type="ECO:0000313" key="13">
    <source>
        <dbReference type="EMBL" id="ORX61765.1"/>
    </source>
</evidence>
<comment type="similarity">
    <text evidence="2">Belongs to the SEC62 family.</text>
</comment>
<dbReference type="InterPro" id="IPR011553">
    <property type="entry name" value="Sec62_asco"/>
</dbReference>
<feature type="compositionally biased region" description="Polar residues" evidence="11">
    <location>
        <begin position="254"/>
        <end position="277"/>
    </location>
</feature>
<keyword evidence="14" id="KW-1185">Reference proteome</keyword>
<keyword evidence="7" id="KW-0653">Protein transport</keyword>
<evidence type="ECO:0000256" key="10">
    <source>
        <dbReference type="ARBA" id="ARBA00023136"/>
    </source>
</evidence>
<feature type="compositionally biased region" description="Polar residues" evidence="11">
    <location>
        <begin position="11"/>
        <end position="25"/>
    </location>
</feature>
<dbReference type="InterPro" id="IPR004728">
    <property type="entry name" value="Sec62"/>
</dbReference>
<evidence type="ECO:0000256" key="11">
    <source>
        <dbReference type="SAM" id="MobiDB-lite"/>
    </source>
</evidence>
<dbReference type="STRING" id="101127.A0A1X2GUR6"/>
<dbReference type="Pfam" id="PF03839">
    <property type="entry name" value="Sec62"/>
    <property type="match status" value="1"/>
</dbReference>
<dbReference type="Proteomes" id="UP000242146">
    <property type="component" value="Unassembled WGS sequence"/>
</dbReference>
<reference evidence="13 14" key="1">
    <citation type="submission" date="2016-07" db="EMBL/GenBank/DDBJ databases">
        <title>Pervasive Adenine N6-methylation of Active Genes in Fungi.</title>
        <authorList>
            <consortium name="DOE Joint Genome Institute"/>
            <person name="Mondo S.J."/>
            <person name="Dannebaum R.O."/>
            <person name="Kuo R.C."/>
            <person name="Labutti K."/>
            <person name="Haridas S."/>
            <person name="Kuo A."/>
            <person name="Salamov A."/>
            <person name="Ahrendt S.R."/>
            <person name="Lipzen A."/>
            <person name="Sullivan W."/>
            <person name="Andreopoulos W.B."/>
            <person name="Clum A."/>
            <person name="Lindquist E."/>
            <person name="Daum C."/>
            <person name="Ramamoorthy G.K."/>
            <person name="Gryganskyi A."/>
            <person name="Culley D."/>
            <person name="Magnuson J.K."/>
            <person name="James T.Y."/>
            <person name="O'Malley M.A."/>
            <person name="Stajich J.E."/>
            <person name="Spatafora J.W."/>
            <person name="Visel A."/>
            <person name="Grigoriev I.V."/>
        </authorList>
    </citation>
    <scope>NUCLEOTIDE SEQUENCE [LARGE SCALE GENOMIC DNA]</scope>
    <source>
        <strain evidence="13 14">NRRL 3301</strain>
    </source>
</reference>
<gene>
    <name evidence="13" type="ORF">DM01DRAFT_1380586</name>
</gene>
<protein>
    <recommendedName>
        <fullName evidence="3">Translocation protein SEC62</fullName>
    </recommendedName>
</protein>
<evidence type="ECO:0000313" key="14">
    <source>
        <dbReference type="Proteomes" id="UP000242146"/>
    </source>
</evidence>
<feature type="region of interest" description="Disordered" evidence="11">
    <location>
        <begin position="1"/>
        <end position="25"/>
    </location>
</feature>
<keyword evidence="5 12" id="KW-0812">Transmembrane</keyword>
<dbReference type="PANTHER" id="PTHR12443:SF9">
    <property type="entry name" value="TRANSLOCATION PROTEIN SEC62"/>
    <property type="match status" value="1"/>
</dbReference>
<proteinExistence type="inferred from homology"/>
<evidence type="ECO:0000256" key="6">
    <source>
        <dbReference type="ARBA" id="ARBA00022824"/>
    </source>
</evidence>
<dbReference type="PANTHER" id="PTHR12443">
    <property type="entry name" value="TRANSLOCATION PROTEIN SEC62"/>
    <property type="match status" value="1"/>
</dbReference>
<evidence type="ECO:0000256" key="5">
    <source>
        <dbReference type="ARBA" id="ARBA00022692"/>
    </source>
</evidence>
<dbReference type="GO" id="GO:0031204">
    <property type="term" value="P:post-translational protein targeting to membrane, translocation"/>
    <property type="evidence" value="ECO:0007669"/>
    <property type="project" value="TreeGrafter"/>
</dbReference>
<keyword evidence="8 12" id="KW-1133">Transmembrane helix</keyword>
<evidence type="ECO:0000256" key="7">
    <source>
        <dbReference type="ARBA" id="ARBA00022927"/>
    </source>
</evidence>
<feature type="region of interest" description="Disordered" evidence="11">
    <location>
        <begin position="239"/>
        <end position="277"/>
    </location>
</feature>
<dbReference type="GO" id="GO:0005789">
    <property type="term" value="C:endoplasmic reticulum membrane"/>
    <property type="evidence" value="ECO:0007669"/>
    <property type="project" value="UniProtKB-SubCell"/>
</dbReference>
<evidence type="ECO:0000256" key="4">
    <source>
        <dbReference type="ARBA" id="ARBA00022448"/>
    </source>
</evidence>
<keyword evidence="9" id="KW-0811">Translocation</keyword>
<evidence type="ECO:0000256" key="9">
    <source>
        <dbReference type="ARBA" id="ARBA00023010"/>
    </source>
</evidence>
<evidence type="ECO:0000256" key="12">
    <source>
        <dbReference type="SAM" id="Phobius"/>
    </source>
</evidence>
<comment type="caution">
    <text evidence="13">The sequence shown here is derived from an EMBL/GenBank/DDBJ whole genome shotgun (WGS) entry which is preliminary data.</text>
</comment>